<dbReference type="Pfam" id="PF08237">
    <property type="entry name" value="PE-PPE"/>
    <property type="match status" value="1"/>
</dbReference>
<name>A0ABV4BWV3_9MYCO</name>
<dbReference type="EMBL" id="JBGEDP010000001">
    <property type="protein sequence ID" value="MEY8013691.1"/>
    <property type="molecule type" value="Genomic_DNA"/>
</dbReference>
<reference evidence="2 3" key="1">
    <citation type="submission" date="2024-08" db="EMBL/GenBank/DDBJ databases">
        <title>Mycobacterium servetensis sp. nov., a novel rapid-growing mycobacterial species recovered from a human patient in Zaragoza, Spain.</title>
        <authorList>
            <person name="Tristancho-Baro A.I."/>
            <person name="Buenestado-Serrano S."/>
            <person name="Garcia De Viedma D."/>
            <person name="Milagro-Beamonte A."/>
            <person name="Burillo N."/>
            <person name="Sanz S."/>
            <person name="Lopez-Calleja A.I."/>
            <person name="Penas-Utrilla D."/>
            <person name="Guardingo M."/>
            <person name="Garcia M.J."/>
            <person name="Vinuelas-Bayon J."/>
        </authorList>
    </citation>
    <scope>NUCLEOTIDE SEQUENCE [LARGE SCALE GENOMIC DNA]</scope>
    <source>
        <strain evidence="3">HUMS_12744610</strain>
    </source>
</reference>
<sequence length="366" mass="37432">MDGFTWGASVNRLLAGAVAVGLTAWAAPLGEGVASADTALIVPGTAPSPYKPLRSLYHFDPATQPEIGAKYYSPDATRRVIPYPGSFWPVTGLQSPTVGSSVATGAANLDTAIRGTGGPISVAGLSQGALALDREQARLAADPTAPPPDQLRFVKAGDPGNLLSRAFRPGTHVPVIDYTVPAPVESQYDTVNVVGQYDIFSDPPHHVGNLLADLNAITAGGYYGHSATAFSDPARVAPWDITTTTNSRGATTTTYFIRGGQLPLVRALVDMAGLPPEAAGPLDAVLRPMIDRAYAPGPAPAVNPGRLLDGIGHAPAVAPSVSIPVSGTTTGIGAATAVTNALRGAHALRGAKGVLGKIRALLPGRK</sequence>
<protein>
    <submittedName>
        <fullName evidence="2">PE-PPE domain-containing protein</fullName>
    </submittedName>
</protein>
<feature type="domain" description="PE-PPE" evidence="1">
    <location>
        <begin position="74"/>
        <end position="294"/>
    </location>
</feature>
<proteinExistence type="predicted"/>
<dbReference type="RefSeq" id="WP_369741367.1">
    <property type="nucleotide sequence ID" value="NZ_JBGEDP010000001.1"/>
</dbReference>
<dbReference type="Proteomes" id="UP001564760">
    <property type="component" value="Unassembled WGS sequence"/>
</dbReference>
<dbReference type="InterPro" id="IPR013228">
    <property type="entry name" value="PE-PPE_C"/>
</dbReference>
<comment type="caution">
    <text evidence="2">The sequence shown here is derived from an EMBL/GenBank/DDBJ whole genome shotgun (WGS) entry which is preliminary data.</text>
</comment>
<evidence type="ECO:0000313" key="2">
    <source>
        <dbReference type="EMBL" id="MEY8013691.1"/>
    </source>
</evidence>
<dbReference type="Gene3D" id="3.40.50.1820">
    <property type="entry name" value="alpha/beta hydrolase"/>
    <property type="match status" value="1"/>
</dbReference>
<keyword evidence="3" id="KW-1185">Reference proteome</keyword>
<gene>
    <name evidence="2" type="ORF">AB8998_00780</name>
</gene>
<dbReference type="InterPro" id="IPR029058">
    <property type="entry name" value="AB_hydrolase_fold"/>
</dbReference>
<organism evidence="2 3">
    <name type="scientific">Mycobacterium servetii</name>
    <dbReference type="NCBI Taxonomy" id="3237418"/>
    <lineage>
        <taxon>Bacteria</taxon>
        <taxon>Bacillati</taxon>
        <taxon>Actinomycetota</taxon>
        <taxon>Actinomycetes</taxon>
        <taxon>Mycobacteriales</taxon>
        <taxon>Mycobacteriaceae</taxon>
        <taxon>Mycobacterium</taxon>
    </lineage>
</organism>
<evidence type="ECO:0000259" key="1">
    <source>
        <dbReference type="Pfam" id="PF08237"/>
    </source>
</evidence>
<accession>A0ABV4BWV3</accession>
<evidence type="ECO:0000313" key="3">
    <source>
        <dbReference type="Proteomes" id="UP001564760"/>
    </source>
</evidence>